<protein>
    <submittedName>
        <fullName evidence="1">Uncharacterized protein</fullName>
    </submittedName>
</protein>
<name>A0A1M7N8L0_9ACTN</name>
<reference evidence="1 2" key="1">
    <citation type="submission" date="2016-11" db="EMBL/GenBank/DDBJ databases">
        <authorList>
            <person name="Jaros S."/>
            <person name="Januszkiewicz K."/>
            <person name="Wedrychowicz H."/>
        </authorList>
    </citation>
    <scope>NUCLEOTIDE SEQUENCE [LARGE SCALE GENOMIC DNA]</scope>
    <source>
        <strain evidence="1 2">DSM 46144</strain>
    </source>
</reference>
<gene>
    <name evidence="1" type="ORF">SAMN05443668_102485</name>
</gene>
<evidence type="ECO:0000313" key="2">
    <source>
        <dbReference type="Proteomes" id="UP000184440"/>
    </source>
</evidence>
<proteinExistence type="predicted"/>
<dbReference type="AlphaFoldDB" id="A0A1M7N8L0"/>
<sequence length="71" mass="7865">MRFLPLQARGEASRRVADSLGFLPDALNRSAEDGVQRECSMVDQSPDLVQIQALQIDQLAVENIDSGRRPL</sequence>
<dbReference type="Proteomes" id="UP000184440">
    <property type="component" value="Unassembled WGS sequence"/>
</dbReference>
<keyword evidence="2" id="KW-1185">Reference proteome</keyword>
<dbReference type="EMBL" id="FRCS01000002">
    <property type="protein sequence ID" value="SHM99868.1"/>
    <property type="molecule type" value="Genomic_DNA"/>
</dbReference>
<organism evidence="1 2">
    <name type="scientific">Cryptosporangium aurantiacum</name>
    <dbReference type="NCBI Taxonomy" id="134849"/>
    <lineage>
        <taxon>Bacteria</taxon>
        <taxon>Bacillati</taxon>
        <taxon>Actinomycetota</taxon>
        <taxon>Actinomycetes</taxon>
        <taxon>Cryptosporangiales</taxon>
        <taxon>Cryptosporangiaceae</taxon>
        <taxon>Cryptosporangium</taxon>
    </lineage>
</organism>
<accession>A0A1M7N8L0</accession>
<evidence type="ECO:0000313" key="1">
    <source>
        <dbReference type="EMBL" id="SHM99868.1"/>
    </source>
</evidence>